<evidence type="ECO:0000313" key="3">
    <source>
        <dbReference type="EMBL" id="MBE5919089.1"/>
    </source>
</evidence>
<dbReference type="Pfam" id="PF16888">
    <property type="entry name" value="YwqH-like"/>
    <property type="match status" value="1"/>
</dbReference>
<feature type="coiled-coil region" evidence="1">
    <location>
        <begin position="93"/>
        <end position="120"/>
    </location>
</feature>
<evidence type="ECO:0000256" key="2">
    <source>
        <dbReference type="SAM" id="MobiDB-lite"/>
    </source>
</evidence>
<dbReference type="Proteomes" id="UP000766246">
    <property type="component" value="Unassembled WGS sequence"/>
</dbReference>
<dbReference type="AlphaFoldDB" id="A0A927U6D7"/>
<proteinExistence type="predicted"/>
<gene>
    <name evidence="3" type="ORF">E7272_04515</name>
</gene>
<reference evidence="3" key="1">
    <citation type="submission" date="2019-04" db="EMBL/GenBank/DDBJ databases">
        <title>Evolution of Biomass-Degrading Anaerobic Consortia Revealed by Metagenomics.</title>
        <authorList>
            <person name="Peng X."/>
        </authorList>
    </citation>
    <scope>NUCLEOTIDE SEQUENCE</scope>
    <source>
        <strain evidence="3">SIG311</strain>
    </source>
</reference>
<comment type="caution">
    <text evidence="3">The sequence shown here is derived from an EMBL/GenBank/DDBJ whole genome shotgun (WGS) entry which is preliminary data.</text>
</comment>
<dbReference type="InterPro" id="IPR031681">
    <property type="entry name" value="YwqH-like"/>
</dbReference>
<protein>
    <submittedName>
        <fullName evidence="3">DUF5082 domain-containing protein</fullName>
    </submittedName>
</protein>
<keyword evidence="1" id="KW-0175">Coiled coil</keyword>
<feature type="compositionally biased region" description="Polar residues" evidence="2">
    <location>
        <begin position="15"/>
        <end position="27"/>
    </location>
</feature>
<organism evidence="3 4">
    <name type="scientific">Pseudobutyrivibrio ruminis</name>
    <dbReference type="NCBI Taxonomy" id="46206"/>
    <lineage>
        <taxon>Bacteria</taxon>
        <taxon>Bacillati</taxon>
        <taxon>Bacillota</taxon>
        <taxon>Clostridia</taxon>
        <taxon>Lachnospirales</taxon>
        <taxon>Lachnospiraceae</taxon>
        <taxon>Pseudobutyrivibrio</taxon>
    </lineage>
</organism>
<feature type="region of interest" description="Disordered" evidence="2">
    <location>
        <begin position="1"/>
        <end position="30"/>
    </location>
</feature>
<dbReference type="EMBL" id="SVER01000009">
    <property type="protein sequence ID" value="MBE5919089.1"/>
    <property type="molecule type" value="Genomic_DNA"/>
</dbReference>
<name>A0A927U6D7_9FIRM</name>
<accession>A0A927U6D7</accession>
<sequence length="144" mass="16349">MGSSDAEYESLKGELSSNESQQATTRSEISDLDNKIQRLRDAYNKLDEAKESVKVQKNIVGNMPDFYESLWKGAHANSVYTACEASGTLSTEYANYVDALDEIEDNINNEINRLNNIRSEKWGILQGLINAWNNLSTRIRNYFN</sequence>
<evidence type="ECO:0000256" key="1">
    <source>
        <dbReference type="SAM" id="Coils"/>
    </source>
</evidence>
<evidence type="ECO:0000313" key="4">
    <source>
        <dbReference type="Proteomes" id="UP000766246"/>
    </source>
</evidence>